<dbReference type="InterPro" id="IPR006035">
    <property type="entry name" value="Ureohydrolase"/>
</dbReference>
<evidence type="ECO:0000256" key="4">
    <source>
        <dbReference type="PROSITE-ProRule" id="PRU00742"/>
    </source>
</evidence>
<organism evidence="5 6">
    <name type="scientific">Actinomadura nitritigenes</name>
    <dbReference type="NCBI Taxonomy" id="134602"/>
    <lineage>
        <taxon>Bacteria</taxon>
        <taxon>Bacillati</taxon>
        <taxon>Actinomycetota</taxon>
        <taxon>Actinomycetes</taxon>
        <taxon>Streptosporangiales</taxon>
        <taxon>Thermomonosporaceae</taxon>
        <taxon>Actinomadura</taxon>
    </lineage>
</organism>
<keyword evidence="6" id="KW-1185">Reference proteome</keyword>
<gene>
    <name evidence="5" type="ORF">J4557_09790</name>
</gene>
<evidence type="ECO:0000256" key="2">
    <source>
        <dbReference type="ARBA" id="ARBA00022801"/>
    </source>
</evidence>
<dbReference type="PANTHER" id="PTHR43782:SF3">
    <property type="entry name" value="ARGINASE"/>
    <property type="match status" value="1"/>
</dbReference>
<dbReference type="PROSITE" id="PS51409">
    <property type="entry name" value="ARGINASE_2"/>
    <property type="match status" value="1"/>
</dbReference>
<reference evidence="5 6" key="1">
    <citation type="submission" date="2021-03" db="EMBL/GenBank/DDBJ databases">
        <authorList>
            <person name="Kanchanasin P."/>
            <person name="Saeng-In P."/>
            <person name="Phongsopitanun W."/>
            <person name="Yuki M."/>
            <person name="Kudo T."/>
            <person name="Ohkuma M."/>
            <person name="Tanasupawat S."/>
        </authorList>
    </citation>
    <scope>NUCLEOTIDE SEQUENCE [LARGE SCALE GENOMIC DNA]</scope>
    <source>
        <strain evidence="5 6">L46</strain>
    </source>
</reference>
<evidence type="ECO:0000313" key="6">
    <source>
        <dbReference type="Proteomes" id="UP000666915"/>
    </source>
</evidence>
<evidence type="ECO:0000256" key="1">
    <source>
        <dbReference type="ARBA" id="ARBA00022723"/>
    </source>
</evidence>
<name>A0ABS3QVG1_9ACTN</name>
<dbReference type="SUPFAM" id="SSF52768">
    <property type="entry name" value="Arginase/deacetylase"/>
    <property type="match status" value="1"/>
</dbReference>
<dbReference type="Gene3D" id="3.40.800.10">
    <property type="entry name" value="Ureohydrolase domain"/>
    <property type="match status" value="1"/>
</dbReference>
<comment type="similarity">
    <text evidence="4">Belongs to the arginase family.</text>
</comment>
<evidence type="ECO:0000313" key="5">
    <source>
        <dbReference type="EMBL" id="MBO2437810.1"/>
    </source>
</evidence>
<dbReference type="EMBL" id="JAGEOK010000005">
    <property type="protein sequence ID" value="MBO2437810.1"/>
    <property type="molecule type" value="Genomic_DNA"/>
</dbReference>
<evidence type="ECO:0000256" key="3">
    <source>
        <dbReference type="ARBA" id="ARBA00023211"/>
    </source>
</evidence>
<accession>A0ABS3QVG1</accession>
<dbReference type="InterPro" id="IPR023696">
    <property type="entry name" value="Ureohydrolase_dom_sf"/>
</dbReference>
<keyword evidence="3" id="KW-0464">Manganese</keyword>
<dbReference type="Proteomes" id="UP000666915">
    <property type="component" value="Unassembled WGS sequence"/>
</dbReference>
<dbReference type="Pfam" id="PF00491">
    <property type="entry name" value="Arginase"/>
    <property type="match status" value="1"/>
</dbReference>
<protein>
    <submittedName>
        <fullName evidence="5">Arginase family protein</fullName>
    </submittedName>
</protein>
<sequence length="297" mass="31636">MIAAPWNLGLRPPAPGCEPGTWRAPGALLAAGLGARLRPARVVELARPPYELEAQPATRIRNGVTLREHTLRLGDAVQAALAASRFPVVLGGDCSILLGSLLGARRTGRCGLVHLDGHSDFRHPGNHDAGTALGAAAGMDLALATGRGELLLTHWPQVGRPLVADQDVIQIGDREDRAVPPVTRFTARQIQRIGIAELGERVITFLERRGLDRVWLHLDLDVLDEHVLPAVDSPGRPGLDFAQLAELLSTLVRTGRAVGLDVAIHDPERDPDGTYAAPIVDCLASAVTPLTTVETLT</sequence>
<keyword evidence="2" id="KW-0378">Hydrolase</keyword>
<keyword evidence="1" id="KW-0479">Metal-binding</keyword>
<comment type="caution">
    <text evidence="5">The sequence shown here is derived from an EMBL/GenBank/DDBJ whole genome shotgun (WGS) entry which is preliminary data.</text>
</comment>
<dbReference type="PRINTS" id="PR00116">
    <property type="entry name" value="ARGINASE"/>
</dbReference>
<proteinExistence type="inferred from homology"/>
<dbReference type="PANTHER" id="PTHR43782">
    <property type="entry name" value="ARGINASE"/>
    <property type="match status" value="1"/>
</dbReference>
<dbReference type="CDD" id="cd09999">
    <property type="entry name" value="Arginase-like_1"/>
    <property type="match status" value="1"/>
</dbReference>